<dbReference type="GO" id="GO:0008270">
    <property type="term" value="F:zinc ion binding"/>
    <property type="evidence" value="ECO:0007669"/>
    <property type="project" value="InterPro"/>
</dbReference>
<dbReference type="KEGG" id="cgle:NCTC11432_01337"/>
<dbReference type="GO" id="GO:0005737">
    <property type="term" value="C:cytoplasm"/>
    <property type="evidence" value="ECO:0007669"/>
    <property type="project" value="TreeGrafter"/>
</dbReference>
<dbReference type="GO" id="GO:0043171">
    <property type="term" value="P:peptide catabolic process"/>
    <property type="evidence" value="ECO:0007669"/>
    <property type="project" value="TreeGrafter"/>
</dbReference>
<gene>
    <name evidence="2" type="ORF">NCTC11432_01337</name>
</gene>
<proteinExistence type="predicted"/>
<dbReference type="InterPro" id="IPR027268">
    <property type="entry name" value="Peptidase_M4/M1_CTD_sf"/>
</dbReference>
<evidence type="ECO:0000313" key="2">
    <source>
        <dbReference type="EMBL" id="VEE05834.1"/>
    </source>
</evidence>
<dbReference type="AlphaFoldDB" id="A0A448AZQ9"/>
<dbReference type="CDD" id="cd09603">
    <property type="entry name" value="M1_APN_like"/>
    <property type="match status" value="1"/>
</dbReference>
<dbReference type="SUPFAM" id="SSF63737">
    <property type="entry name" value="Leukotriene A4 hydrolase N-terminal domain"/>
    <property type="match status" value="1"/>
</dbReference>
<feature type="domain" description="Peptidase M1 membrane alanine aminopeptidase" evidence="1">
    <location>
        <begin position="305"/>
        <end position="485"/>
    </location>
</feature>
<evidence type="ECO:0000313" key="3">
    <source>
        <dbReference type="Proteomes" id="UP000279227"/>
    </source>
</evidence>
<dbReference type="InterPro" id="IPR014782">
    <property type="entry name" value="Peptidase_M1_dom"/>
</dbReference>
<keyword evidence="2" id="KW-0031">Aminopeptidase</keyword>
<keyword evidence="2" id="KW-0378">Hydrolase</keyword>
<accession>A0A448AZQ9</accession>
<dbReference type="PANTHER" id="PTHR11533:SF174">
    <property type="entry name" value="PUROMYCIN-SENSITIVE AMINOPEPTIDASE-RELATED"/>
    <property type="match status" value="1"/>
</dbReference>
<dbReference type="InterPro" id="IPR042097">
    <property type="entry name" value="Aminopeptidase_N-like_N_sf"/>
</dbReference>
<evidence type="ECO:0000259" key="1">
    <source>
        <dbReference type="Pfam" id="PF01433"/>
    </source>
</evidence>
<reference evidence="2 3" key="1">
    <citation type="submission" date="2018-12" db="EMBL/GenBank/DDBJ databases">
        <authorList>
            <consortium name="Pathogen Informatics"/>
        </authorList>
    </citation>
    <scope>NUCLEOTIDE SEQUENCE [LARGE SCALE GENOMIC DNA]</scope>
    <source>
        <strain evidence="2 3">NCTC11432</strain>
    </source>
</reference>
<dbReference type="Gene3D" id="2.60.40.1730">
    <property type="entry name" value="tricorn interacting facor f3 domain"/>
    <property type="match status" value="1"/>
</dbReference>
<dbReference type="GO" id="GO:0005615">
    <property type="term" value="C:extracellular space"/>
    <property type="evidence" value="ECO:0007669"/>
    <property type="project" value="TreeGrafter"/>
</dbReference>
<dbReference type="STRING" id="525257.HMPREF0204_13137"/>
<dbReference type="Gene3D" id="1.10.390.10">
    <property type="entry name" value="Neutral Protease Domain 2"/>
    <property type="match status" value="1"/>
</dbReference>
<protein>
    <submittedName>
        <fullName evidence="2">Aminopeptidase N</fullName>
    </submittedName>
</protein>
<keyword evidence="2" id="KW-0645">Protease</keyword>
<organism evidence="2 3">
    <name type="scientific">Chryseobacterium gleum</name>
    <name type="common">Flavobacterium gleum</name>
    <dbReference type="NCBI Taxonomy" id="250"/>
    <lineage>
        <taxon>Bacteria</taxon>
        <taxon>Pseudomonadati</taxon>
        <taxon>Bacteroidota</taxon>
        <taxon>Flavobacteriia</taxon>
        <taxon>Flavobacteriales</taxon>
        <taxon>Weeksellaceae</taxon>
        <taxon>Chryseobacterium group</taxon>
        <taxon>Chryseobacterium</taxon>
    </lineage>
</organism>
<dbReference type="Proteomes" id="UP000279227">
    <property type="component" value="Chromosome"/>
</dbReference>
<dbReference type="GO" id="GO:0016020">
    <property type="term" value="C:membrane"/>
    <property type="evidence" value="ECO:0007669"/>
    <property type="project" value="TreeGrafter"/>
</dbReference>
<dbReference type="SUPFAM" id="SSF55486">
    <property type="entry name" value="Metalloproteases ('zincins'), catalytic domain"/>
    <property type="match status" value="1"/>
</dbReference>
<dbReference type="GO" id="GO:0070006">
    <property type="term" value="F:metalloaminopeptidase activity"/>
    <property type="evidence" value="ECO:0007669"/>
    <property type="project" value="TreeGrafter"/>
</dbReference>
<sequence length="561" mass="64715">MLFSYVPDLINNQICSDMNVLRFIFILFVSNWAAAQQPSKEDSLVGSLTPEKRWWDLMSYNITIKPDYHTKTITGNNKIRYKVISEQPSELMQIDFVKPLIIDSVTQNGKKLSFQNKGNIWYVSGVRKHKNRKYNIAVYYSGKPVESQSPPWDGGFVWGKDSLNRPWISVACQYKGASLWYPCKNMLYDEPDEGASISIITPASLNAIGNGCLVKQQRTSDGDMQYTWKVVNPINHYGISFYMGNYVNIKKNYTGIIGKLSMDYWVLDYNKQKAENHLIPESIQAMKSLEHWFGPYPFYEDGFKIVEAPYIGMEHQSAIAYGNNFTKGTYKGNDVSKTGWGKKTDRIVIHEMSHEWFGNSITAGDIADRWIQEGFAGLAEELVLSDLFGKKAEEEFLSGRYRTIENDKPIIGRYGINEDGSSDGYVKGWAVIHMIKTVIDNDEKFLQILRGLNKQFYHKVVTTKEIENYINIQSGINFNAVYDQYLRTSQVPVLEYFITDHKLQYRFTNCINNFTMPIKIIGIEDWISPTTSWQSYDLKNNFINQVDIDPNFYIKSYKSKE</sequence>
<name>A0A448AZQ9_CHRGE</name>
<dbReference type="GO" id="GO:0042277">
    <property type="term" value="F:peptide binding"/>
    <property type="evidence" value="ECO:0007669"/>
    <property type="project" value="TreeGrafter"/>
</dbReference>
<dbReference type="PANTHER" id="PTHR11533">
    <property type="entry name" value="PROTEASE M1 ZINC METALLOPROTEASE"/>
    <property type="match status" value="1"/>
</dbReference>
<dbReference type="InterPro" id="IPR050344">
    <property type="entry name" value="Peptidase_M1_aminopeptidases"/>
</dbReference>
<dbReference type="EMBL" id="LR134289">
    <property type="protein sequence ID" value="VEE05834.1"/>
    <property type="molecule type" value="Genomic_DNA"/>
</dbReference>
<dbReference type="Pfam" id="PF01433">
    <property type="entry name" value="Peptidase_M1"/>
    <property type="match status" value="1"/>
</dbReference>